<protein>
    <submittedName>
        <fullName evidence="8">(Perigord truffle) hypothetical protein</fullName>
    </submittedName>
</protein>
<organism evidence="8 9">
    <name type="scientific">Tuber melanosporum (strain Mel28)</name>
    <name type="common">Perigord black truffle</name>
    <dbReference type="NCBI Taxonomy" id="656061"/>
    <lineage>
        <taxon>Eukaryota</taxon>
        <taxon>Fungi</taxon>
        <taxon>Dikarya</taxon>
        <taxon>Ascomycota</taxon>
        <taxon>Pezizomycotina</taxon>
        <taxon>Pezizomycetes</taxon>
        <taxon>Pezizales</taxon>
        <taxon>Tuberaceae</taxon>
        <taxon>Tuber</taxon>
    </lineage>
</organism>
<feature type="region of interest" description="Disordered" evidence="7">
    <location>
        <begin position="885"/>
        <end position="984"/>
    </location>
</feature>
<keyword evidence="5" id="KW-0496">Mitochondrion</keyword>
<evidence type="ECO:0000256" key="5">
    <source>
        <dbReference type="ARBA" id="ARBA00023128"/>
    </source>
</evidence>
<feature type="compositionally biased region" description="Low complexity" evidence="7">
    <location>
        <begin position="1029"/>
        <end position="1046"/>
    </location>
</feature>
<feature type="compositionally biased region" description="Polar residues" evidence="7">
    <location>
        <begin position="1154"/>
        <end position="1163"/>
    </location>
</feature>
<evidence type="ECO:0000256" key="2">
    <source>
        <dbReference type="ARBA" id="ARBA00004240"/>
    </source>
</evidence>
<comment type="subcellular location">
    <subcellularLocation>
        <location evidence="2">Endoplasmic reticulum</location>
    </subcellularLocation>
    <subcellularLocation>
        <location evidence="3">Membrane</location>
    </subcellularLocation>
    <subcellularLocation>
        <location evidence="1">Mitochondrion</location>
    </subcellularLocation>
</comment>
<keyword evidence="4" id="KW-0256">Endoplasmic reticulum</keyword>
<dbReference type="GO" id="GO:0005783">
    <property type="term" value="C:endoplasmic reticulum"/>
    <property type="evidence" value="ECO:0007669"/>
    <property type="project" value="UniProtKB-SubCell"/>
</dbReference>
<proteinExistence type="predicted"/>
<feature type="compositionally biased region" description="Polar residues" evidence="7">
    <location>
        <begin position="931"/>
        <end position="949"/>
    </location>
</feature>
<dbReference type="HOGENOM" id="CLU_252998_0_0_1"/>
<dbReference type="Gene3D" id="3.40.50.300">
    <property type="entry name" value="P-loop containing nucleotide triphosphate hydrolases"/>
    <property type="match status" value="1"/>
</dbReference>
<dbReference type="SUPFAM" id="SSF52540">
    <property type="entry name" value="P-loop containing nucleoside triphosphate hydrolases"/>
    <property type="match status" value="1"/>
</dbReference>
<dbReference type="EMBL" id="FN430275">
    <property type="protein sequence ID" value="CAZ83646.1"/>
    <property type="molecule type" value="Genomic_DNA"/>
</dbReference>
<feature type="compositionally biased region" description="Polar residues" evidence="7">
    <location>
        <begin position="1247"/>
        <end position="1268"/>
    </location>
</feature>
<gene>
    <name evidence="8" type="ORF">GSTUM_00007423001</name>
</gene>
<dbReference type="InterPro" id="IPR029058">
    <property type="entry name" value="AB_hydrolase_fold"/>
</dbReference>
<feature type="compositionally biased region" description="Acidic residues" evidence="7">
    <location>
        <begin position="911"/>
        <end position="924"/>
    </location>
</feature>
<dbReference type="Proteomes" id="UP000006911">
    <property type="component" value="Unassembled WGS sequence"/>
</dbReference>
<evidence type="ECO:0000313" key="8">
    <source>
        <dbReference type="EMBL" id="CAZ83646.1"/>
    </source>
</evidence>
<dbReference type="PANTHER" id="PTHR48182:SF2">
    <property type="entry name" value="PROTEIN SERAC1"/>
    <property type="match status" value="1"/>
</dbReference>
<evidence type="ECO:0000256" key="3">
    <source>
        <dbReference type="ARBA" id="ARBA00004370"/>
    </source>
</evidence>
<evidence type="ECO:0000256" key="1">
    <source>
        <dbReference type="ARBA" id="ARBA00004173"/>
    </source>
</evidence>
<name>D5GGM4_TUBMM</name>
<dbReference type="GO" id="GO:0043531">
    <property type="term" value="F:ADP binding"/>
    <property type="evidence" value="ECO:0007669"/>
    <property type="project" value="InterPro"/>
</dbReference>
<reference evidence="8 9" key="1">
    <citation type="journal article" date="2010" name="Nature">
        <title>Perigord black truffle genome uncovers evolutionary origins and mechanisms of symbiosis.</title>
        <authorList>
            <person name="Martin F."/>
            <person name="Kohler A."/>
            <person name="Murat C."/>
            <person name="Balestrini R."/>
            <person name="Coutinho P.M."/>
            <person name="Jaillon O."/>
            <person name="Montanini B."/>
            <person name="Morin E."/>
            <person name="Noel B."/>
            <person name="Percudani R."/>
            <person name="Porcel B."/>
            <person name="Rubini A."/>
            <person name="Amicucci A."/>
            <person name="Amselem J."/>
            <person name="Anthouard V."/>
            <person name="Arcioni S."/>
            <person name="Artiguenave F."/>
            <person name="Aury J.M."/>
            <person name="Ballario P."/>
            <person name="Bolchi A."/>
            <person name="Brenna A."/>
            <person name="Brun A."/>
            <person name="Buee M."/>
            <person name="Cantarel B."/>
            <person name="Chevalier G."/>
            <person name="Couloux A."/>
            <person name="Da Silva C."/>
            <person name="Denoeud F."/>
            <person name="Duplessis S."/>
            <person name="Ghignone S."/>
            <person name="Hilselberger B."/>
            <person name="Iotti M."/>
            <person name="Marcais B."/>
            <person name="Mello A."/>
            <person name="Miranda M."/>
            <person name="Pacioni G."/>
            <person name="Quesneville H."/>
            <person name="Riccioni C."/>
            <person name="Ruotolo R."/>
            <person name="Splivallo R."/>
            <person name="Stocchi V."/>
            <person name="Tisserant E."/>
            <person name="Viscomi A.R."/>
            <person name="Zambonelli A."/>
            <person name="Zampieri E."/>
            <person name="Henrissat B."/>
            <person name="Lebrun M.H."/>
            <person name="Paolocci F."/>
            <person name="Bonfante P."/>
            <person name="Ottonello S."/>
            <person name="Wincker P."/>
        </authorList>
    </citation>
    <scope>NUCLEOTIDE SEQUENCE [LARGE SCALE GENOMIC DNA]</scope>
    <source>
        <strain evidence="8 9">Mel28</strain>
    </source>
</reference>
<evidence type="ECO:0000256" key="6">
    <source>
        <dbReference type="ARBA" id="ARBA00023136"/>
    </source>
</evidence>
<sequence length="1422" mass="156402">MISSSRYWFGEFATGCEYYRAVQYSSIIVTVRPRGIMWGGDVPVIEYKHRYWYDTVPLAYPPPPIFIHRPPSLSYSGKTLEVPRQMASTKHSSIGVKLVWKGDDPKVDIVAVHGLKGDVYRTWTAKGTEPDEKDVFWLKDLLPGEVPSARILAYGYDADPTKMFESASTNMIHHHATTLVTELHFYRRKAGEKRRPIVFICHSLGGIIVKRALIHSANCNLSHNIMFRSIKVSTYGILFLGTPHMGADLARWGKMAEMLVRMVSSKSWVDSNSVLITALEKNSETLQNITDGFLGISRDFRLFFFWEELKTAIPGMGPNLIVEYASAVPEALPDAGKASIHATHSEMCKFRDEGSPGWNTLAGCLCDFVAEAPTVIEMKWMQEDRRNVQARHDLVSNIIQYDIHADVGLSPPPIMPRTRSPSPDAGTDVLEPALLAIKDTPFAKPLSLQENKYFEGREEALFRLHAILQSPTQGAVTISGLSGAGKTHLAREYFFNRKSHYRGGAFWIDCKPMMRTLSTECLDLGFCMIAEELGLLGECSGNSSRASLNDDPKTTTRLRVMGWFQKHEDWLLVLDGANAETDGEVDLLAEYIPKSKAGSIILTTLNSSFAGSARLGAPEKLELEPVTDDEAIRMLLHYAQIKNPSDTELLAARQLVQHLGHIPLTIHSAGSYIKGKKVSISDYLRKYEKRPFVDREDLEPFHIIFDRLEEHSDRYQEARNLLCLLAFMHREIPFRMLKPGMRELPPSVKLMAKDRGRRDLNNTIGHLLAYSLVDRCGQQDENIQVDTLVLHSVVQDVCISRMRKSDVRKWLQFAIKMFCGSFRFMEAYKRSDARFLVSDYRRYEVHGLRLLQHAKKREVDTQDLVMVLDDLKTAINDDQAGARCSMFRSGSTSDSAPETSSPESSRRPTWEDDTVHDEPELIQDYDERQSRPPTRSGASSRNPSATRNWNIPPLSDDHAHDSDSEELWGETPRPRLSPRPLMPQIDQSRIEYRYKPARLPSAWVPGQTHVQVRAKPPDSQVTPETVIFSPTTQPTSTSASSPQSPTEAAGDSPSSPKKGGILSYVQALFKGAWTPGPPIPTTTHSGPQWPSSPTAQELLHRSTFPGNPPPVGATGHGSPRPHSRGRTPLSDLDHLHRPSPFPPHIPNPGHDRSQSLPSQNAHPNSLPARSGGDFPLHEGSQPRTPINYPGEGGYLDMPLAAPHPFSPGYAPSRDTDLSSSPIARSIVGPRYRSASLAWSEPIFGSPPSLSSSTNTHHGLSSHGPSASPYSPLGSSFGAANSVSMRRGRSGGAIGARSPRIAMLQAADSPGHSAAQMTRVVSEPVGHVAGSGPGSPGLGIGGMSIPFDAIPRVIVAPVTPDGESTGGVWGWSGSISGRRSSAPDEQLNGSEDVGSVEMARSRSDPEASTGGCGGVVGEGMEAI</sequence>
<evidence type="ECO:0000256" key="7">
    <source>
        <dbReference type="SAM" id="MobiDB-lite"/>
    </source>
</evidence>
<dbReference type="Gene3D" id="3.40.50.1820">
    <property type="entry name" value="alpha/beta hydrolase"/>
    <property type="match status" value="1"/>
</dbReference>
<feature type="region of interest" description="Disordered" evidence="7">
    <location>
        <begin position="1373"/>
        <end position="1422"/>
    </location>
</feature>
<dbReference type="SUPFAM" id="SSF53474">
    <property type="entry name" value="alpha/beta-Hydrolases"/>
    <property type="match status" value="1"/>
</dbReference>
<dbReference type="InterPro" id="IPR052374">
    <property type="entry name" value="SERAC1"/>
</dbReference>
<keyword evidence="9" id="KW-1185">Reference proteome</keyword>
<dbReference type="InterPro" id="IPR027417">
    <property type="entry name" value="P-loop_NTPase"/>
</dbReference>
<feature type="region of interest" description="Disordered" evidence="7">
    <location>
        <begin position="1073"/>
        <end position="1200"/>
    </location>
</feature>
<dbReference type="KEGG" id="tml:GSTUM_00007423001"/>
<dbReference type="PANTHER" id="PTHR48182">
    <property type="entry name" value="PROTEIN SERAC1"/>
    <property type="match status" value="1"/>
</dbReference>
<dbReference type="GO" id="GO:0016020">
    <property type="term" value="C:membrane"/>
    <property type="evidence" value="ECO:0007669"/>
    <property type="project" value="UniProtKB-SubCell"/>
</dbReference>
<dbReference type="GO" id="GO:0005739">
    <property type="term" value="C:mitochondrion"/>
    <property type="evidence" value="ECO:0007669"/>
    <property type="project" value="UniProtKB-SubCell"/>
</dbReference>
<accession>D5GGM4</accession>
<dbReference type="InParanoid" id="D5GGM4"/>
<evidence type="ECO:0000313" key="9">
    <source>
        <dbReference type="Proteomes" id="UP000006911"/>
    </source>
</evidence>
<evidence type="ECO:0000256" key="4">
    <source>
        <dbReference type="ARBA" id="ARBA00022824"/>
    </source>
</evidence>
<keyword evidence="6" id="KW-0472">Membrane</keyword>
<feature type="compositionally biased region" description="Polar residues" evidence="7">
    <location>
        <begin position="1081"/>
        <end position="1095"/>
    </location>
</feature>
<feature type="region of interest" description="Disordered" evidence="7">
    <location>
        <begin position="1008"/>
        <end position="1060"/>
    </location>
</feature>
<feature type="region of interest" description="Disordered" evidence="7">
    <location>
        <begin position="1246"/>
        <end position="1269"/>
    </location>
</feature>
<dbReference type="RefSeq" id="XP_002839455.1">
    <property type="nucleotide sequence ID" value="XM_002839409.1"/>
</dbReference>
<dbReference type="eggNOG" id="KOG2029">
    <property type="taxonomic scope" value="Eukaryota"/>
</dbReference>
<dbReference type="GeneID" id="9185568"/>
<feature type="compositionally biased region" description="Low complexity" evidence="7">
    <location>
        <begin position="889"/>
        <end position="903"/>
    </location>
</feature>